<keyword evidence="4" id="KW-1185">Reference proteome</keyword>
<evidence type="ECO:0000313" key="4">
    <source>
        <dbReference type="Proteomes" id="UP000011087"/>
    </source>
</evidence>
<organism evidence="2">
    <name type="scientific">Guillardia theta (strain CCMP2712)</name>
    <name type="common">Cryptophyte</name>
    <dbReference type="NCBI Taxonomy" id="905079"/>
    <lineage>
        <taxon>Eukaryota</taxon>
        <taxon>Cryptophyceae</taxon>
        <taxon>Pyrenomonadales</taxon>
        <taxon>Geminigeraceae</taxon>
        <taxon>Guillardia</taxon>
    </lineage>
</organism>
<sequence length="299" mass="34106">MQRQVAIAVAATAMAALLALVAVNERGRRSPSALLAARKSGLYGYYPSGYDYQYPPYGGYPGGYPYGYPYSPYNPYYSSYYADGDPYGYYNGYQYEYPYGYDQYAYDNAYQQYMANEQQRQWQEYAARQYYDDYARYYADYPYSDYDDYYDRMREWYEQVAANASSTKKLYGRDILKVAKNTPKLVYLGDLEFGGYRKDITGGNDGGFNAPFDLNGDGQEVDNWAKVTTQWKHKKGQQRLKQARIQALTSPTAPAEPGPFASWSADYNPLGETSDKIPSNATGAEDTSPEELVWKHGFG</sequence>
<dbReference type="HOGENOM" id="CLU_932057_0_0_1"/>
<reference evidence="3" key="3">
    <citation type="submission" date="2016-03" db="UniProtKB">
        <authorList>
            <consortium name="EnsemblProtists"/>
        </authorList>
    </citation>
    <scope>IDENTIFICATION</scope>
</reference>
<name>L1J7E1_GUITC</name>
<dbReference type="KEGG" id="gtt:GUITHDRAFT_163551"/>
<protein>
    <submittedName>
        <fullName evidence="2 3">Uncharacterized protein</fullName>
    </submittedName>
</protein>
<evidence type="ECO:0000256" key="1">
    <source>
        <dbReference type="SAM" id="MobiDB-lite"/>
    </source>
</evidence>
<reference evidence="2 4" key="1">
    <citation type="journal article" date="2012" name="Nature">
        <title>Algal genomes reveal evolutionary mosaicism and the fate of nucleomorphs.</title>
        <authorList>
            <consortium name="DOE Joint Genome Institute"/>
            <person name="Curtis B.A."/>
            <person name="Tanifuji G."/>
            <person name="Burki F."/>
            <person name="Gruber A."/>
            <person name="Irimia M."/>
            <person name="Maruyama S."/>
            <person name="Arias M.C."/>
            <person name="Ball S.G."/>
            <person name="Gile G.H."/>
            <person name="Hirakawa Y."/>
            <person name="Hopkins J.F."/>
            <person name="Kuo A."/>
            <person name="Rensing S.A."/>
            <person name="Schmutz J."/>
            <person name="Symeonidi A."/>
            <person name="Elias M."/>
            <person name="Eveleigh R.J."/>
            <person name="Herman E.K."/>
            <person name="Klute M.J."/>
            <person name="Nakayama T."/>
            <person name="Obornik M."/>
            <person name="Reyes-Prieto A."/>
            <person name="Armbrust E.V."/>
            <person name="Aves S.J."/>
            <person name="Beiko R.G."/>
            <person name="Coutinho P."/>
            <person name="Dacks J.B."/>
            <person name="Durnford D.G."/>
            <person name="Fast N.M."/>
            <person name="Green B.R."/>
            <person name="Grisdale C.J."/>
            <person name="Hempel F."/>
            <person name="Henrissat B."/>
            <person name="Hoppner M.P."/>
            <person name="Ishida K."/>
            <person name="Kim E."/>
            <person name="Koreny L."/>
            <person name="Kroth P.G."/>
            <person name="Liu Y."/>
            <person name="Malik S.B."/>
            <person name="Maier U.G."/>
            <person name="McRose D."/>
            <person name="Mock T."/>
            <person name="Neilson J.A."/>
            <person name="Onodera N.T."/>
            <person name="Poole A.M."/>
            <person name="Pritham E.J."/>
            <person name="Richards T.A."/>
            <person name="Rocap G."/>
            <person name="Roy S.W."/>
            <person name="Sarai C."/>
            <person name="Schaack S."/>
            <person name="Shirato S."/>
            <person name="Slamovits C.H."/>
            <person name="Spencer D.F."/>
            <person name="Suzuki S."/>
            <person name="Worden A.Z."/>
            <person name="Zauner S."/>
            <person name="Barry K."/>
            <person name="Bell C."/>
            <person name="Bharti A.K."/>
            <person name="Crow J.A."/>
            <person name="Grimwood J."/>
            <person name="Kramer R."/>
            <person name="Lindquist E."/>
            <person name="Lucas S."/>
            <person name="Salamov A."/>
            <person name="McFadden G.I."/>
            <person name="Lane C.E."/>
            <person name="Keeling P.J."/>
            <person name="Gray M.W."/>
            <person name="Grigoriev I.V."/>
            <person name="Archibald J.M."/>
        </authorList>
    </citation>
    <scope>NUCLEOTIDE SEQUENCE</scope>
    <source>
        <strain evidence="2 4">CCMP2712</strain>
    </source>
</reference>
<proteinExistence type="predicted"/>
<dbReference type="AlphaFoldDB" id="L1J7E1"/>
<dbReference type="GeneID" id="17301174"/>
<evidence type="ECO:0000313" key="3">
    <source>
        <dbReference type="EnsemblProtists" id="EKX44436"/>
    </source>
</evidence>
<dbReference type="Proteomes" id="UP000011087">
    <property type="component" value="Unassembled WGS sequence"/>
</dbReference>
<dbReference type="OrthoDB" id="10674625at2759"/>
<dbReference type="PaxDb" id="55529-EKX44436"/>
<dbReference type="EMBL" id="JH993004">
    <property type="protein sequence ID" value="EKX44436.1"/>
    <property type="molecule type" value="Genomic_DNA"/>
</dbReference>
<feature type="region of interest" description="Disordered" evidence="1">
    <location>
        <begin position="248"/>
        <end position="299"/>
    </location>
</feature>
<evidence type="ECO:0000313" key="2">
    <source>
        <dbReference type="EMBL" id="EKX44436.1"/>
    </source>
</evidence>
<dbReference type="EnsemblProtists" id="EKX44436">
    <property type="protein sequence ID" value="EKX44436"/>
    <property type="gene ID" value="GUITHDRAFT_163551"/>
</dbReference>
<gene>
    <name evidence="2" type="ORF">GUITHDRAFT_163551</name>
</gene>
<reference evidence="4" key="2">
    <citation type="submission" date="2012-11" db="EMBL/GenBank/DDBJ databases">
        <authorList>
            <person name="Kuo A."/>
            <person name="Curtis B.A."/>
            <person name="Tanifuji G."/>
            <person name="Burki F."/>
            <person name="Gruber A."/>
            <person name="Irimia M."/>
            <person name="Maruyama S."/>
            <person name="Arias M.C."/>
            <person name="Ball S.G."/>
            <person name="Gile G.H."/>
            <person name="Hirakawa Y."/>
            <person name="Hopkins J.F."/>
            <person name="Rensing S.A."/>
            <person name="Schmutz J."/>
            <person name="Symeonidi A."/>
            <person name="Elias M."/>
            <person name="Eveleigh R.J."/>
            <person name="Herman E.K."/>
            <person name="Klute M.J."/>
            <person name="Nakayama T."/>
            <person name="Obornik M."/>
            <person name="Reyes-Prieto A."/>
            <person name="Armbrust E.V."/>
            <person name="Aves S.J."/>
            <person name="Beiko R.G."/>
            <person name="Coutinho P."/>
            <person name="Dacks J.B."/>
            <person name="Durnford D.G."/>
            <person name="Fast N.M."/>
            <person name="Green B.R."/>
            <person name="Grisdale C."/>
            <person name="Hempe F."/>
            <person name="Henrissat B."/>
            <person name="Hoppner M.P."/>
            <person name="Ishida K.-I."/>
            <person name="Kim E."/>
            <person name="Koreny L."/>
            <person name="Kroth P.G."/>
            <person name="Liu Y."/>
            <person name="Malik S.-B."/>
            <person name="Maier U.G."/>
            <person name="McRose D."/>
            <person name="Mock T."/>
            <person name="Neilson J.A."/>
            <person name="Onodera N.T."/>
            <person name="Poole A.M."/>
            <person name="Pritham E.J."/>
            <person name="Richards T.A."/>
            <person name="Rocap G."/>
            <person name="Roy S.W."/>
            <person name="Sarai C."/>
            <person name="Schaack S."/>
            <person name="Shirato S."/>
            <person name="Slamovits C.H."/>
            <person name="Spencer D.F."/>
            <person name="Suzuki S."/>
            <person name="Worden A.Z."/>
            <person name="Zauner S."/>
            <person name="Barry K."/>
            <person name="Bell C."/>
            <person name="Bharti A.K."/>
            <person name="Crow J.A."/>
            <person name="Grimwood J."/>
            <person name="Kramer R."/>
            <person name="Lindquist E."/>
            <person name="Lucas S."/>
            <person name="Salamov A."/>
            <person name="McFadden G.I."/>
            <person name="Lane C.E."/>
            <person name="Keeling P.J."/>
            <person name="Gray M.W."/>
            <person name="Grigoriev I.V."/>
            <person name="Archibald J.M."/>
        </authorList>
    </citation>
    <scope>NUCLEOTIDE SEQUENCE</scope>
    <source>
        <strain evidence="4">CCMP2712</strain>
    </source>
</reference>
<accession>L1J7E1</accession>
<dbReference type="RefSeq" id="XP_005831416.1">
    <property type="nucleotide sequence ID" value="XM_005831359.1"/>
</dbReference>